<evidence type="ECO:0000256" key="1">
    <source>
        <dbReference type="SAM" id="Phobius"/>
    </source>
</evidence>
<dbReference type="PANTHER" id="PTHR40057:SF1">
    <property type="entry name" value="SLR1162 PROTEIN"/>
    <property type="match status" value="1"/>
</dbReference>
<dbReference type="PANTHER" id="PTHR40057">
    <property type="entry name" value="SLR1162 PROTEIN"/>
    <property type="match status" value="1"/>
</dbReference>
<organism evidence="3 4">
    <name type="scientific">Planctomicrobium piriforme</name>
    <dbReference type="NCBI Taxonomy" id="1576369"/>
    <lineage>
        <taxon>Bacteria</taxon>
        <taxon>Pseudomonadati</taxon>
        <taxon>Planctomycetota</taxon>
        <taxon>Planctomycetia</taxon>
        <taxon>Planctomycetales</taxon>
        <taxon>Planctomycetaceae</taxon>
        <taxon>Planctomicrobium</taxon>
    </lineage>
</organism>
<keyword evidence="1" id="KW-0812">Transmembrane</keyword>
<evidence type="ECO:0000313" key="3">
    <source>
        <dbReference type="EMBL" id="SFH73685.1"/>
    </source>
</evidence>
<evidence type="ECO:0000313" key="4">
    <source>
        <dbReference type="Proteomes" id="UP000199518"/>
    </source>
</evidence>
<dbReference type="InterPro" id="IPR007138">
    <property type="entry name" value="ABM_dom"/>
</dbReference>
<dbReference type="RefSeq" id="WP_175517109.1">
    <property type="nucleotide sequence ID" value="NZ_FOQD01000002.1"/>
</dbReference>
<dbReference type="STRING" id="1576369.SAMN05421753_102276"/>
<proteinExistence type="predicted"/>
<gene>
    <name evidence="3" type="ORF">SAMN05421753_102276</name>
</gene>
<evidence type="ECO:0000259" key="2">
    <source>
        <dbReference type="Pfam" id="PF03992"/>
    </source>
</evidence>
<name>A0A1I3CGV1_9PLAN</name>
<feature type="transmembrane region" description="Helical" evidence="1">
    <location>
        <begin position="121"/>
        <end position="141"/>
    </location>
</feature>
<protein>
    <recommendedName>
        <fullName evidence="2">ABM domain-containing protein</fullName>
    </recommendedName>
</protein>
<reference evidence="4" key="1">
    <citation type="submission" date="2016-10" db="EMBL/GenBank/DDBJ databases">
        <authorList>
            <person name="Varghese N."/>
            <person name="Submissions S."/>
        </authorList>
    </citation>
    <scope>NUCLEOTIDE SEQUENCE [LARGE SCALE GENOMIC DNA]</scope>
    <source>
        <strain evidence="4">DSM 26348</strain>
    </source>
</reference>
<dbReference type="SUPFAM" id="SSF54909">
    <property type="entry name" value="Dimeric alpha+beta barrel"/>
    <property type="match status" value="1"/>
</dbReference>
<keyword evidence="1" id="KW-1133">Transmembrane helix</keyword>
<keyword evidence="1" id="KW-0472">Membrane</keyword>
<feature type="domain" description="ABM" evidence="2">
    <location>
        <begin position="11"/>
        <end position="88"/>
    </location>
</feature>
<dbReference type="AlphaFoldDB" id="A0A1I3CGV1"/>
<dbReference type="Pfam" id="PF03992">
    <property type="entry name" value="ABM"/>
    <property type="match status" value="1"/>
</dbReference>
<dbReference type="InterPro" id="IPR038762">
    <property type="entry name" value="ABM_predict"/>
</dbReference>
<dbReference type="EMBL" id="FOQD01000002">
    <property type="protein sequence ID" value="SFH73685.1"/>
    <property type="molecule type" value="Genomic_DNA"/>
</dbReference>
<feature type="transmembrane region" description="Helical" evidence="1">
    <location>
        <begin position="153"/>
        <end position="175"/>
    </location>
</feature>
<dbReference type="InterPro" id="IPR011008">
    <property type="entry name" value="Dimeric_a/b-barrel"/>
</dbReference>
<keyword evidence="4" id="KW-1185">Reference proteome</keyword>
<dbReference type="Proteomes" id="UP000199518">
    <property type="component" value="Unassembled WGS sequence"/>
</dbReference>
<dbReference type="Gene3D" id="3.30.70.100">
    <property type="match status" value="1"/>
</dbReference>
<accession>A0A1I3CGV1</accession>
<sequence length="185" mass="21182">MTTSPQDPPQPVHLAITLRAREGKVAALEEALLRFVKRSLDDQGATGVHLFRPVSGTDNREFQLHRSFRSEDHKRDFYQSEMYQQYQRETADLIEGPATIRPLHGFEAFFRGGHQPPPPRWKMAVVTWLGVFPAVLLWSRLLSPRLTALHPVAVTAIVTMFVVITLAWVIMPWLTKLARPWLHAK</sequence>